<evidence type="ECO:0008006" key="5">
    <source>
        <dbReference type="Google" id="ProtNLM"/>
    </source>
</evidence>
<reference evidence="4" key="1">
    <citation type="journal article" date="2022" name="Int. J. Syst. Evol. Microbiol.">
        <title>Anaeromyxobacter oryzae sp. nov., Anaeromyxobacter diazotrophicus sp. nov. and Anaeromyxobacter paludicola sp. nov., isolated from paddy soils.</title>
        <authorList>
            <person name="Itoh H."/>
            <person name="Xu Z."/>
            <person name="Mise K."/>
            <person name="Masuda Y."/>
            <person name="Ushijima N."/>
            <person name="Hayakawa C."/>
            <person name="Shiratori Y."/>
            <person name="Senoo K."/>
        </authorList>
    </citation>
    <scope>NUCLEOTIDE SEQUENCE [LARGE SCALE GENOMIC DNA]</scope>
    <source>
        <strain evidence="4">Red232</strain>
    </source>
</reference>
<feature type="signal peptide" evidence="2">
    <location>
        <begin position="1"/>
        <end position="26"/>
    </location>
</feature>
<dbReference type="Proteomes" id="UP001162891">
    <property type="component" value="Chromosome"/>
</dbReference>
<evidence type="ECO:0000313" key="3">
    <source>
        <dbReference type="EMBL" id="BDG03991.1"/>
    </source>
</evidence>
<sequence>MATDLLETIVMKRTALLALVSLSLLAGCASSGATGDARSYSVVPKVQVTERVPKKRTAQVSYQARPEESPLSGSGGSAR</sequence>
<gene>
    <name evidence="3" type="ORF">AMOR_29870</name>
</gene>
<feature type="chain" id="PRO_5047001499" description="Lipoprotein" evidence="2">
    <location>
        <begin position="27"/>
        <end position="79"/>
    </location>
</feature>
<keyword evidence="4" id="KW-1185">Reference proteome</keyword>
<accession>A0ABM7WWY8</accession>
<evidence type="ECO:0000256" key="1">
    <source>
        <dbReference type="SAM" id="MobiDB-lite"/>
    </source>
</evidence>
<dbReference type="RefSeq" id="WP_248352366.1">
    <property type="nucleotide sequence ID" value="NZ_AP025591.1"/>
</dbReference>
<dbReference type="EMBL" id="AP025591">
    <property type="protein sequence ID" value="BDG03991.1"/>
    <property type="molecule type" value="Genomic_DNA"/>
</dbReference>
<evidence type="ECO:0000256" key="2">
    <source>
        <dbReference type="SAM" id="SignalP"/>
    </source>
</evidence>
<name>A0ABM7WWY8_9BACT</name>
<proteinExistence type="predicted"/>
<organism evidence="3 4">
    <name type="scientific">Anaeromyxobacter oryzae</name>
    <dbReference type="NCBI Taxonomy" id="2918170"/>
    <lineage>
        <taxon>Bacteria</taxon>
        <taxon>Pseudomonadati</taxon>
        <taxon>Myxococcota</taxon>
        <taxon>Myxococcia</taxon>
        <taxon>Myxococcales</taxon>
        <taxon>Cystobacterineae</taxon>
        <taxon>Anaeromyxobacteraceae</taxon>
        <taxon>Anaeromyxobacter</taxon>
    </lineage>
</organism>
<keyword evidence="2" id="KW-0732">Signal</keyword>
<evidence type="ECO:0000313" key="4">
    <source>
        <dbReference type="Proteomes" id="UP001162891"/>
    </source>
</evidence>
<feature type="region of interest" description="Disordered" evidence="1">
    <location>
        <begin position="54"/>
        <end position="79"/>
    </location>
</feature>
<protein>
    <recommendedName>
        <fullName evidence="5">Lipoprotein</fullName>
    </recommendedName>
</protein>